<sequence>MAANQLKLMVFAHLGQAWAPCGQLLMTEEGQNMLASSFAYGLNYARRQDALEVDPVSLSMRDRDAIRGKRLLPANGLLLFGGIRDAAPDAWGRRVIEAKLKVPANSLPESQYLLHAGSDRVGALDIREAINDGPVQGANATHSLEHLMEAADRIEEGLPIPAHLESIFLDGTALGGARPKASIRDKHGVLWLAKFSSRKDSFDIPTIEHAALRLAALVGLHVPPVSVRTLGNRKVMLIRRFDRYWAEPGATLGADVDLLMTEPGASRAEHRMGFVSGLTMVGCDETESRTKSYADLAQAVRRYAHPSGIRADNAELFKRMVYNVMVSNDDDHLRNHGFVWEPRCAGWRLSPLYDVLPRPSHATERFLHLGIGPQGRLATLDNALASHEQFTLSRATACEIIANIWRVVREWRVYFENFDVPAEEIDKIAPAFRHIDMVSTPELRRQLP</sequence>
<organism evidence="5 6">
    <name type="scientific">Giesbergeria anulus</name>
    <dbReference type="NCBI Taxonomy" id="180197"/>
    <lineage>
        <taxon>Bacteria</taxon>
        <taxon>Pseudomonadati</taxon>
        <taxon>Pseudomonadota</taxon>
        <taxon>Betaproteobacteria</taxon>
        <taxon>Burkholderiales</taxon>
        <taxon>Comamonadaceae</taxon>
        <taxon>Giesbergeria</taxon>
    </lineage>
</organism>
<comment type="similarity">
    <text evidence="1">Belongs to the HipA Ser/Thr kinase family.</text>
</comment>
<keyword evidence="2" id="KW-0808">Transferase</keyword>
<reference evidence="5 6" key="1">
    <citation type="submission" date="2016-10" db="EMBL/GenBank/DDBJ databases">
        <authorList>
            <person name="de Groot N.N."/>
        </authorList>
    </citation>
    <scope>NUCLEOTIDE SEQUENCE [LARGE SCALE GENOMIC DNA]</scope>
    <source>
        <strain evidence="5 6">ATCC 35958</strain>
    </source>
</reference>
<dbReference type="PANTHER" id="PTHR37419">
    <property type="entry name" value="SERINE/THREONINE-PROTEIN KINASE TOXIN HIPA"/>
    <property type="match status" value="1"/>
</dbReference>
<dbReference type="Pfam" id="PF07804">
    <property type="entry name" value="HipA_C"/>
    <property type="match status" value="1"/>
</dbReference>
<dbReference type="InterPro" id="IPR052028">
    <property type="entry name" value="HipA_Ser/Thr_kinase"/>
</dbReference>
<dbReference type="GO" id="GO:0004674">
    <property type="term" value="F:protein serine/threonine kinase activity"/>
    <property type="evidence" value="ECO:0007669"/>
    <property type="project" value="TreeGrafter"/>
</dbReference>
<dbReference type="AlphaFoldDB" id="A0A1H9RJ76"/>
<dbReference type="GO" id="GO:0005829">
    <property type="term" value="C:cytosol"/>
    <property type="evidence" value="ECO:0007669"/>
    <property type="project" value="TreeGrafter"/>
</dbReference>
<accession>A0A1H9RJ76</accession>
<dbReference type="RefSeq" id="WP_091458813.1">
    <property type="nucleotide sequence ID" value="NZ_FOGD01000013.1"/>
</dbReference>
<dbReference type="Proteomes" id="UP000199766">
    <property type="component" value="Unassembled WGS sequence"/>
</dbReference>
<dbReference type="EMBL" id="FOGD01000013">
    <property type="protein sequence ID" value="SER72083.1"/>
    <property type="molecule type" value="Genomic_DNA"/>
</dbReference>
<evidence type="ECO:0000259" key="4">
    <source>
        <dbReference type="Pfam" id="PF07804"/>
    </source>
</evidence>
<dbReference type="OrthoDB" id="9805913at2"/>
<gene>
    <name evidence="5" type="ORF">SAMN02982919_02875</name>
</gene>
<dbReference type="STRING" id="180197.SAMN02982919_02875"/>
<evidence type="ECO:0000256" key="1">
    <source>
        <dbReference type="ARBA" id="ARBA00010164"/>
    </source>
</evidence>
<keyword evidence="3 5" id="KW-0418">Kinase</keyword>
<name>A0A1H9RJ76_9BURK</name>
<keyword evidence="6" id="KW-1185">Reference proteome</keyword>
<feature type="domain" description="HipA-like C-terminal" evidence="4">
    <location>
        <begin position="173"/>
        <end position="409"/>
    </location>
</feature>
<protein>
    <submittedName>
        <fullName evidence="5">Serine/threonine-protein kinase HipA</fullName>
    </submittedName>
</protein>
<dbReference type="InterPro" id="IPR012893">
    <property type="entry name" value="HipA-like_C"/>
</dbReference>
<evidence type="ECO:0000313" key="5">
    <source>
        <dbReference type="EMBL" id="SER72083.1"/>
    </source>
</evidence>
<evidence type="ECO:0000313" key="6">
    <source>
        <dbReference type="Proteomes" id="UP000199766"/>
    </source>
</evidence>
<dbReference type="PANTHER" id="PTHR37419:SF8">
    <property type="entry name" value="TOXIN YJJJ"/>
    <property type="match status" value="1"/>
</dbReference>
<proteinExistence type="inferred from homology"/>
<evidence type="ECO:0000256" key="3">
    <source>
        <dbReference type="ARBA" id="ARBA00022777"/>
    </source>
</evidence>
<evidence type="ECO:0000256" key="2">
    <source>
        <dbReference type="ARBA" id="ARBA00022679"/>
    </source>
</evidence>